<organism evidence="7 8">
    <name type="scientific">Triparma columacea</name>
    <dbReference type="NCBI Taxonomy" id="722753"/>
    <lineage>
        <taxon>Eukaryota</taxon>
        <taxon>Sar</taxon>
        <taxon>Stramenopiles</taxon>
        <taxon>Ochrophyta</taxon>
        <taxon>Bolidophyceae</taxon>
        <taxon>Parmales</taxon>
        <taxon>Triparmaceae</taxon>
        <taxon>Triparma</taxon>
    </lineage>
</organism>
<evidence type="ECO:0000256" key="1">
    <source>
        <dbReference type="ARBA" id="ARBA00022801"/>
    </source>
</evidence>
<dbReference type="PANTHER" id="PTHR14226:SF64">
    <property type="entry name" value="PNPLA DOMAIN-CONTAINING PROTEIN"/>
    <property type="match status" value="1"/>
</dbReference>
<feature type="region of interest" description="Disordered" evidence="5">
    <location>
        <begin position="1"/>
        <end position="22"/>
    </location>
</feature>
<keyword evidence="1" id="KW-0378">Hydrolase</keyword>
<comment type="caution">
    <text evidence="4">Lacks conserved residue(s) required for the propagation of feature annotation.</text>
</comment>
<feature type="short sequence motif" description="GXSXG" evidence="4">
    <location>
        <begin position="100"/>
        <end position="104"/>
    </location>
</feature>
<dbReference type="GO" id="GO:0016298">
    <property type="term" value="F:lipase activity"/>
    <property type="evidence" value="ECO:0007669"/>
    <property type="project" value="UniProtKB-ARBA"/>
</dbReference>
<dbReference type="Gene3D" id="3.40.1090.10">
    <property type="entry name" value="Cytosolic phospholipase A2 catalytic domain"/>
    <property type="match status" value="1"/>
</dbReference>
<evidence type="ECO:0000313" key="8">
    <source>
        <dbReference type="Proteomes" id="UP001165065"/>
    </source>
</evidence>
<feature type="short sequence motif" description="GXGXXG" evidence="4">
    <location>
        <begin position="71"/>
        <end position="76"/>
    </location>
</feature>
<name>A0A9W7LFP8_9STRA</name>
<sequence length="495" mass="54111">MNKIAVRGNVQRERKNKREQEDHAVVKALWERKRYLDYQQDSNLSTLSQSLSPPTPPPLPPPMRIALSIEGGGMRGCISAGMVTAISHLGLRPCFDSVYGSSAGSLIGAYFITGQLPWEGPEVYYDCLTKGGRTFIDSRRLLRSLGFGLADPRLLKDVVKRKYGKPVFKLDYLLNEVVKNDKPLKYDILASKSQTQPLNVVASGLVSESSVTLNEASGNFNDLNSLTECMWASMLLPGIAGPPVSIKRGANFLYILDDPPSAGNDKTGTRTVLGGQETSGDLTSTGKGEPMCDALVYEPIPYRSALKDGATHVLVCRTKPDGGNVCGGPSVFERLIARRFWKRKTGLGRVFEFISNMRHKKIYAEDILYLNLKTSETRSSPTSTPIVPITGPDVDPLTDSSPHVMAVALPPGSPEIGRSETGRREIFEGVRRGFAAAFDALVEDEDMIGKGEDIARSVFCDEILESYDPDEQGWEEWCKGNGRDPWGGMGGGDIL</sequence>
<dbReference type="InterPro" id="IPR002641">
    <property type="entry name" value="PNPLA_dom"/>
</dbReference>
<gene>
    <name evidence="7" type="ORF">TrCOL_g8636</name>
</gene>
<dbReference type="InterPro" id="IPR050301">
    <property type="entry name" value="NTE"/>
</dbReference>
<proteinExistence type="predicted"/>
<comment type="caution">
    <text evidence="7">The sequence shown here is derived from an EMBL/GenBank/DDBJ whole genome shotgun (WGS) entry which is preliminary data.</text>
</comment>
<dbReference type="InterPro" id="IPR016035">
    <property type="entry name" value="Acyl_Trfase/lysoPLipase"/>
</dbReference>
<evidence type="ECO:0000256" key="3">
    <source>
        <dbReference type="ARBA" id="ARBA00023098"/>
    </source>
</evidence>
<dbReference type="SUPFAM" id="SSF52151">
    <property type="entry name" value="FabD/lysophospholipase-like"/>
    <property type="match status" value="1"/>
</dbReference>
<accession>A0A9W7LFP8</accession>
<dbReference type="GO" id="GO:0052689">
    <property type="term" value="F:carboxylic ester hydrolase activity"/>
    <property type="evidence" value="ECO:0007669"/>
    <property type="project" value="UniProtKB-ARBA"/>
</dbReference>
<keyword evidence="3" id="KW-0443">Lipid metabolism</keyword>
<keyword evidence="2" id="KW-0442">Lipid degradation</keyword>
<dbReference type="Proteomes" id="UP001165065">
    <property type="component" value="Unassembled WGS sequence"/>
</dbReference>
<evidence type="ECO:0000313" key="7">
    <source>
        <dbReference type="EMBL" id="GMI48403.1"/>
    </source>
</evidence>
<feature type="region of interest" description="Disordered" evidence="5">
    <location>
        <begin position="265"/>
        <end position="285"/>
    </location>
</feature>
<feature type="compositionally biased region" description="Basic and acidic residues" evidence="5">
    <location>
        <begin position="10"/>
        <end position="22"/>
    </location>
</feature>
<dbReference type="EMBL" id="BRYA01000390">
    <property type="protein sequence ID" value="GMI48403.1"/>
    <property type="molecule type" value="Genomic_DNA"/>
</dbReference>
<dbReference type="Pfam" id="PF01734">
    <property type="entry name" value="Patatin"/>
    <property type="match status" value="1"/>
</dbReference>
<evidence type="ECO:0000259" key="6">
    <source>
        <dbReference type="PROSITE" id="PS51635"/>
    </source>
</evidence>
<feature type="domain" description="PNPLA" evidence="6">
    <location>
        <begin position="67"/>
        <end position="264"/>
    </location>
</feature>
<keyword evidence="8" id="KW-1185">Reference proteome</keyword>
<dbReference type="AlphaFoldDB" id="A0A9W7LFP8"/>
<evidence type="ECO:0000256" key="4">
    <source>
        <dbReference type="PROSITE-ProRule" id="PRU01161"/>
    </source>
</evidence>
<evidence type="ECO:0000256" key="5">
    <source>
        <dbReference type="SAM" id="MobiDB-lite"/>
    </source>
</evidence>
<reference evidence="8" key="1">
    <citation type="journal article" date="2023" name="Commun. Biol.">
        <title>Genome analysis of Parmales, the sister group of diatoms, reveals the evolutionary specialization of diatoms from phago-mixotrophs to photoautotrophs.</title>
        <authorList>
            <person name="Ban H."/>
            <person name="Sato S."/>
            <person name="Yoshikawa S."/>
            <person name="Yamada K."/>
            <person name="Nakamura Y."/>
            <person name="Ichinomiya M."/>
            <person name="Sato N."/>
            <person name="Blanc-Mathieu R."/>
            <person name="Endo H."/>
            <person name="Kuwata A."/>
            <person name="Ogata H."/>
        </authorList>
    </citation>
    <scope>NUCLEOTIDE SEQUENCE [LARGE SCALE GENOMIC DNA]</scope>
</reference>
<dbReference type="PANTHER" id="PTHR14226">
    <property type="entry name" value="NEUROPATHY TARGET ESTERASE/SWISS CHEESE D.MELANOGASTER"/>
    <property type="match status" value="1"/>
</dbReference>
<evidence type="ECO:0000256" key="2">
    <source>
        <dbReference type="ARBA" id="ARBA00022963"/>
    </source>
</evidence>
<protein>
    <recommendedName>
        <fullName evidence="6">PNPLA domain-containing protein</fullName>
    </recommendedName>
</protein>
<dbReference type="OrthoDB" id="45309at2759"/>
<dbReference type="PROSITE" id="PS51635">
    <property type="entry name" value="PNPLA"/>
    <property type="match status" value="1"/>
</dbReference>
<dbReference type="GO" id="GO:0016042">
    <property type="term" value="P:lipid catabolic process"/>
    <property type="evidence" value="ECO:0007669"/>
    <property type="project" value="UniProtKB-KW"/>
</dbReference>